<dbReference type="Proteomes" id="UP000327044">
    <property type="component" value="Unassembled WGS sequence"/>
</dbReference>
<dbReference type="CDD" id="cd23992">
    <property type="entry name" value="PBP_GOBP"/>
    <property type="match status" value="2"/>
</dbReference>
<dbReference type="GO" id="GO:0007608">
    <property type="term" value="P:sensory perception of smell"/>
    <property type="evidence" value="ECO:0007669"/>
    <property type="project" value="TreeGrafter"/>
</dbReference>
<evidence type="ECO:0000256" key="1">
    <source>
        <dbReference type="ARBA" id="ARBA00022729"/>
    </source>
</evidence>
<dbReference type="InterPro" id="IPR006170">
    <property type="entry name" value="PBP/GOBP"/>
</dbReference>
<keyword evidence="4" id="KW-1185">Reference proteome</keyword>
<protein>
    <submittedName>
        <fullName evidence="3">Uncharacterized protein</fullName>
    </submittedName>
</protein>
<accession>A0A5N4AJR5</accession>
<dbReference type="InterPro" id="IPR036728">
    <property type="entry name" value="PBP_GOBP_sf"/>
</dbReference>
<dbReference type="Pfam" id="PF01395">
    <property type="entry name" value="PBP_GOBP"/>
    <property type="match status" value="2"/>
</dbReference>
<name>A0A5N4AJR5_PHOPY</name>
<dbReference type="FunCoup" id="A0A5N4AJR5">
    <property type="interactions" value="15"/>
</dbReference>
<evidence type="ECO:0000313" key="3">
    <source>
        <dbReference type="EMBL" id="KAB0797580.1"/>
    </source>
</evidence>
<dbReference type="Gene3D" id="1.10.238.20">
    <property type="entry name" value="Pheromone/general odorant binding protein domain"/>
    <property type="match status" value="2"/>
</dbReference>
<proteinExistence type="predicted"/>
<dbReference type="OrthoDB" id="8184571at2759"/>
<dbReference type="PANTHER" id="PTHR11857">
    <property type="entry name" value="ODORANT BINDING PROTEIN-RELATED"/>
    <property type="match status" value="1"/>
</dbReference>
<dbReference type="GO" id="GO:0005549">
    <property type="term" value="F:odorant binding"/>
    <property type="evidence" value="ECO:0007669"/>
    <property type="project" value="InterPro"/>
</dbReference>
<dbReference type="SUPFAM" id="SSF47565">
    <property type="entry name" value="Insect pheromone/odorant-binding proteins"/>
    <property type="match status" value="2"/>
</dbReference>
<gene>
    <name evidence="3" type="ORF">PPYR_08573</name>
</gene>
<organism evidence="3 4">
    <name type="scientific">Photinus pyralis</name>
    <name type="common">Common eastern firefly</name>
    <name type="synonym">Lampyris pyralis</name>
    <dbReference type="NCBI Taxonomy" id="7054"/>
    <lineage>
        <taxon>Eukaryota</taxon>
        <taxon>Metazoa</taxon>
        <taxon>Ecdysozoa</taxon>
        <taxon>Arthropoda</taxon>
        <taxon>Hexapoda</taxon>
        <taxon>Insecta</taxon>
        <taxon>Pterygota</taxon>
        <taxon>Neoptera</taxon>
        <taxon>Endopterygota</taxon>
        <taxon>Coleoptera</taxon>
        <taxon>Polyphaga</taxon>
        <taxon>Elateriformia</taxon>
        <taxon>Elateroidea</taxon>
        <taxon>Lampyridae</taxon>
        <taxon>Lampyrinae</taxon>
        <taxon>Photinus</taxon>
    </lineage>
</organism>
<dbReference type="AlphaFoldDB" id="A0A5N4AJR5"/>
<dbReference type="InParanoid" id="A0A5N4AJR5"/>
<dbReference type="EMBL" id="VVIM01000006">
    <property type="protein sequence ID" value="KAB0797580.1"/>
    <property type="molecule type" value="Genomic_DNA"/>
</dbReference>
<keyword evidence="1 2" id="KW-0732">Signal</keyword>
<sequence length="199" mass="22867">MKFLIIMLLLVFAQQRCSSKIISDWEIGLEKYSMKCANETNLDPTISKRILREFYMPDERNFQCFLKCIMENSGVLKSSHEVDIQELIELPQHLIDDWNAVQNPHREKCVNLTKIDPSLPERLLTEMHVPDDDGFKCYLKCVLENVKVIVGNDIDVDTLSAVVHMTRDLSEKCANATRSESDACRKSFILTGCVLQNQL</sequence>
<dbReference type="GO" id="GO:0005615">
    <property type="term" value="C:extracellular space"/>
    <property type="evidence" value="ECO:0007669"/>
    <property type="project" value="TreeGrafter"/>
</dbReference>
<evidence type="ECO:0000313" key="4">
    <source>
        <dbReference type="Proteomes" id="UP000327044"/>
    </source>
</evidence>
<feature type="signal peptide" evidence="2">
    <location>
        <begin position="1"/>
        <end position="19"/>
    </location>
</feature>
<evidence type="ECO:0000256" key="2">
    <source>
        <dbReference type="SAM" id="SignalP"/>
    </source>
</evidence>
<comment type="caution">
    <text evidence="3">The sequence shown here is derived from an EMBL/GenBank/DDBJ whole genome shotgun (WGS) entry which is preliminary data.</text>
</comment>
<reference evidence="3 4" key="1">
    <citation type="journal article" date="2018" name="Elife">
        <title>Firefly genomes illuminate parallel origins of bioluminescence in beetles.</title>
        <authorList>
            <person name="Fallon T.R."/>
            <person name="Lower S.E."/>
            <person name="Chang C.H."/>
            <person name="Bessho-Uehara M."/>
            <person name="Martin G.J."/>
            <person name="Bewick A.J."/>
            <person name="Behringer M."/>
            <person name="Debat H.J."/>
            <person name="Wong I."/>
            <person name="Day J.C."/>
            <person name="Suvorov A."/>
            <person name="Silva C.J."/>
            <person name="Stanger-Hall K.F."/>
            <person name="Hall D.W."/>
            <person name="Schmitz R.J."/>
            <person name="Nelson D.R."/>
            <person name="Lewis S.M."/>
            <person name="Shigenobu S."/>
            <person name="Bybee S.M."/>
            <person name="Larracuente A.M."/>
            <person name="Oba Y."/>
            <person name="Weng J.K."/>
        </authorList>
    </citation>
    <scope>NUCLEOTIDE SEQUENCE [LARGE SCALE GENOMIC DNA]</scope>
    <source>
        <strain evidence="3">1611_PpyrPB1</strain>
        <tissue evidence="3">Whole body</tissue>
    </source>
</reference>
<feature type="chain" id="PRO_5024306029" evidence="2">
    <location>
        <begin position="20"/>
        <end position="199"/>
    </location>
</feature>